<name>A0A835WEN8_CHLIN</name>
<dbReference type="PANTHER" id="PTHR13271">
    <property type="entry name" value="UNCHARACTERIZED PUTATIVE METHYLTRANSFERASE"/>
    <property type="match status" value="1"/>
</dbReference>
<keyword evidence="4" id="KW-1185">Reference proteome</keyword>
<feature type="region of interest" description="Disordered" evidence="1">
    <location>
        <begin position="562"/>
        <end position="588"/>
    </location>
</feature>
<evidence type="ECO:0000259" key="2">
    <source>
        <dbReference type="PROSITE" id="PS50280"/>
    </source>
</evidence>
<feature type="compositionally biased region" description="Low complexity" evidence="1">
    <location>
        <begin position="786"/>
        <end position="797"/>
    </location>
</feature>
<dbReference type="EMBL" id="JAEHOC010000001">
    <property type="protein sequence ID" value="KAG2446144.1"/>
    <property type="molecule type" value="Genomic_DNA"/>
</dbReference>
<feature type="region of interest" description="Disordered" evidence="1">
    <location>
        <begin position="709"/>
        <end position="731"/>
    </location>
</feature>
<dbReference type="InterPro" id="IPR050600">
    <property type="entry name" value="SETD3_SETD6_MTase"/>
</dbReference>
<feature type="compositionally biased region" description="Low complexity" evidence="1">
    <location>
        <begin position="574"/>
        <end position="588"/>
    </location>
</feature>
<dbReference type="Gene3D" id="3.90.1410.10">
    <property type="entry name" value="set domain protein methyltransferase, domain 1"/>
    <property type="match status" value="1"/>
</dbReference>
<dbReference type="AlphaFoldDB" id="A0A835WEN8"/>
<evidence type="ECO:0000313" key="4">
    <source>
        <dbReference type="Proteomes" id="UP000650467"/>
    </source>
</evidence>
<gene>
    <name evidence="3" type="ORF">HXX76_000741</name>
</gene>
<dbReference type="PROSITE" id="PS50280">
    <property type="entry name" value="SET"/>
    <property type="match status" value="1"/>
</dbReference>
<feature type="region of interest" description="Disordered" evidence="1">
    <location>
        <begin position="654"/>
        <end position="677"/>
    </location>
</feature>
<dbReference type="InterPro" id="IPR046341">
    <property type="entry name" value="SET_dom_sf"/>
</dbReference>
<feature type="compositionally biased region" description="Gly residues" evidence="1">
    <location>
        <begin position="823"/>
        <end position="833"/>
    </location>
</feature>
<evidence type="ECO:0000256" key="1">
    <source>
        <dbReference type="SAM" id="MobiDB-lite"/>
    </source>
</evidence>
<reference evidence="3" key="1">
    <citation type="journal article" date="2020" name="bioRxiv">
        <title>Comparative genomics of Chlamydomonas.</title>
        <authorList>
            <person name="Craig R.J."/>
            <person name="Hasan A.R."/>
            <person name="Ness R.W."/>
            <person name="Keightley P.D."/>
        </authorList>
    </citation>
    <scope>NUCLEOTIDE SEQUENCE</scope>
    <source>
        <strain evidence="3">SAG 7.73</strain>
    </source>
</reference>
<dbReference type="InterPro" id="IPR001214">
    <property type="entry name" value="SET_dom"/>
</dbReference>
<feature type="compositionally biased region" description="Low complexity" evidence="1">
    <location>
        <begin position="709"/>
        <end position="730"/>
    </location>
</feature>
<dbReference type="PANTHER" id="PTHR13271:SF140">
    <property type="entry name" value="SET DOMAIN-CONTAINING PROTEIN"/>
    <property type="match status" value="1"/>
</dbReference>
<comment type="caution">
    <text evidence="3">The sequence shown here is derived from an EMBL/GenBank/DDBJ whole genome shotgun (WGS) entry which is preliminary data.</text>
</comment>
<dbReference type="SUPFAM" id="SSF82199">
    <property type="entry name" value="SET domain"/>
    <property type="match status" value="1"/>
</dbReference>
<feature type="region of interest" description="Disordered" evidence="1">
    <location>
        <begin position="786"/>
        <end position="834"/>
    </location>
</feature>
<proteinExistence type="predicted"/>
<dbReference type="OrthoDB" id="341421at2759"/>
<dbReference type="CDD" id="cd10527">
    <property type="entry name" value="SET_LSMT"/>
    <property type="match status" value="1"/>
</dbReference>
<feature type="compositionally biased region" description="Low complexity" evidence="1">
    <location>
        <begin position="655"/>
        <end position="665"/>
    </location>
</feature>
<evidence type="ECO:0000313" key="3">
    <source>
        <dbReference type="EMBL" id="KAG2446144.1"/>
    </source>
</evidence>
<accession>A0A835WEN8</accession>
<protein>
    <recommendedName>
        <fullName evidence="2">SET domain-containing protein</fullName>
    </recommendedName>
</protein>
<dbReference type="Proteomes" id="UP000650467">
    <property type="component" value="Unassembled WGS sequence"/>
</dbReference>
<dbReference type="GO" id="GO:0016279">
    <property type="term" value="F:protein-lysine N-methyltransferase activity"/>
    <property type="evidence" value="ECO:0007669"/>
    <property type="project" value="TreeGrafter"/>
</dbReference>
<organism evidence="3 4">
    <name type="scientific">Chlamydomonas incerta</name>
    <dbReference type="NCBI Taxonomy" id="51695"/>
    <lineage>
        <taxon>Eukaryota</taxon>
        <taxon>Viridiplantae</taxon>
        <taxon>Chlorophyta</taxon>
        <taxon>core chlorophytes</taxon>
        <taxon>Chlorophyceae</taxon>
        <taxon>CS clade</taxon>
        <taxon>Chlamydomonadales</taxon>
        <taxon>Chlamydomonadaceae</taxon>
        <taxon>Chlamydomonas</taxon>
    </lineage>
</organism>
<sequence>MGAVTRPPPDPSAPLPASIADDMRKALFGYCRRACRATRVPADAAAYWIHAAAAALHAAVDPAARPAVDDDMALHPAAAPPPPPPFPMAAGVVATALAEFRRIRQRLILTVMDKCADNFVAVCPHLYHQKFAADLQASPFYAAVNPADYAASMRAVGQLLQPLGLPFKPDRPPPVNYGTGKCHKTPFGFRYITASPAIATTDAAVPIAASPALEQDAAEAGSSAGDLENFLGWLVANGVRGIGREDSKVALFEAEGGERGLMCEEPIATGEVVLEVPLRLALTDHPGDEESNQLMYEGAPWSVRLACKLLRHKAAGASSPWSAYVRVLPTQVPAPLETFGWEDITGLRYPAAEEALHAADWLRADAAEAAGEQATGGLGPEDFNWALSVVHSRTFANAAPGGGVGVRMLVPLIDMMNHAGDEAQLGPGGEAPAGQEALALGLGGAVVAKDNVRWDLLPPGRSGTGGWAMAVSATRPLATGQELMLSYGERSNDDFFIHYGFVPRANPHDDAVLWADLEAALEWHYSRFGAQRVSEAEAEPLYAAALAAGLAEQEAEIRQRLAAAGSKEPPAQQPPAAQGAPGAAPADPLAALPDEVLRQLQQIKVLSRGRVTEAVMRAFAAVSGETAAAAAAAAAAERAVAVRCAELLQSMARPAATPTAAADSSADGDEDVEAAGAAQAQAQALPAGGLLVDLALLLADAEPRLLQQASSSSSASLPSSPGGPAAPAGAEVEAGLQGDAAYWAAQLRGYCRALLPRYAALLPGEAAAVASAATAAAAAAAAGAPSASSSSISAPAPTGTGGMKSRFKMPPPPPANASAGAGSSTGAGAGPSGPGSLPLAPLLRALLRGPGAAGHAGGAHGGLGPLLPLAGPQRLSAAFRAYKQMVLWDTVTGCGLSGEELAALL</sequence>
<feature type="domain" description="SET" evidence="2">
    <location>
        <begin position="247"/>
        <end position="488"/>
    </location>
</feature>